<dbReference type="STRING" id="40754.THII_0047"/>
<evidence type="ECO:0000313" key="3">
    <source>
        <dbReference type="EMBL" id="BAP54344.1"/>
    </source>
</evidence>
<evidence type="ECO:0000259" key="2">
    <source>
        <dbReference type="Pfam" id="PF00899"/>
    </source>
</evidence>
<keyword evidence="1" id="KW-0812">Transmembrane</keyword>
<sequence length="241" mass="26206">MDSFSSRTEILLGYEKLTQLAHHHLLIAGLGGVGSFVAEALGRVGIQRLTLLDHDEVSPSNLNRQLVALHSTLGQKKAHVMAARLRDINPQVKLTVLTDFLYPDQAANLVKTGEFDFVIDCIDSIACKAALVSACLQQKIPVVSSLGAGNRLDVTKVRVSQLNQTKICPLARELRAYLRKMGVPTNYPVVYSEELPRPPLPHQPVTGSIGRPRAINGTIAYLPALFGMMLAGIVVQRLLNG</sequence>
<protein>
    <submittedName>
        <fullName evidence="3">Heme biosynthesis protein HemY</fullName>
    </submittedName>
</protein>
<dbReference type="EMBL" id="AP014633">
    <property type="protein sequence ID" value="BAP54344.1"/>
    <property type="molecule type" value="Genomic_DNA"/>
</dbReference>
<dbReference type="GO" id="GO:0008641">
    <property type="term" value="F:ubiquitin-like modifier activating enzyme activity"/>
    <property type="evidence" value="ECO:0007669"/>
    <property type="project" value="InterPro"/>
</dbReference>
<dbReference type="OrthoDB" id="9804150at2"/>
<dbReference type="Gene3D" id="3.40.50.720">
    <property type="entry name" value="NAD(P)-binding Rossmann-like Domain"/>
    <property type="match status" value="1"/>
</dbReference>
<feature type="transmembrane region" description="Helical" evidence="1">
    <location>
        <begin position="20"/>
        <end position="41"/>
    </location>
</feature>
<dbReference type="Proteomes" id="UP000031623">
    <property type="component" value="Chromosome"/>
</dbReference>
<dbReference type="Pfam" id="PF00899">
    <property type="entry name" value="ThiF"/>
    <property type="match status" value="1"/>
</dbReference>
<feature type="domain" description="THIF-type NAD/FAD binding fold" evidence="2">
    <location>
        <begin position="11"/>
        <end position="239"/>
    </location>
</feature>
<dbReference type="GO" id="GO:0061504">
    <property type="term" value="P:cyclic threonylcarbamoyladenosine biosynthetic process"/>
    <property type="evidence" value="ECO:0007669"/>
    <property type="project" value="TreeGrafter"/>
</dbReference>
<dbReference type="PANTHER" id="PTHR43267:SF1">
    <property type="entry name" value="TRNA THREONYLCARBAMOYLADENOSINE DEHYDRATASE"/>
    <property type="match status" value="1"/>
</dbReference>
<evidence type="ECO:0000256" key="1">
    <source>
        <dbReference type="SAM" id="Phobius"/>
    </source>
</evidence>
<proteinExistence type="predicted"/>
<dbReference type="KEGG" id="tig:THII_0047"/>
<name>A0A090ACD4_9GAMM</name>
<feature type="transmembrane region" description="Helical" evidence="1">
    <location>
        <begin position="219"/>
        <end position="239"/>
    </location>
</feature>
<dbReference type="CDD" id="cd00755">
    <property type="entry name" value="YgdL_like"/>
    <property type="match status" value="1"/>
</dbReference>
<evidence type="ECO:0000313" key="4">
    <source>
        <dbReference type="Proteomes" id="UP000031623"/>
    </source>
</evidence>
<organism evidence="3 4">
    <name type="scientific">Thioploca ingrica</name>
    <dbReference type="NCBI Taxonomy" id="40754"/>
    <lineage>
        <taxon>Bacteria</taxon>
        <taxon>Pseudomonadati</taxon>
        <taxon>Pseudomonadota</taxon>
        <taxon>Gammaproteobacteria</taxon>
        <taxon>Thiotrichales</taxon>
        <taxon>Thiotrichaceae</taxon>
        <taxon>Thioploca</taxon>
    </lineage>
</organism>
<dbReference type="HOGENOM" id="CLU_013325_4_1_6"/>
<dbReference type="InterPro" id="IPR000594">
    <property type="entry name" value="ThiF_NAD_FAD-bd"/>
</dbReference>
<keyword evidence="1" id="KW-0472">Membrane</keyword>
<dbReference type="PANTHER" id="PTHR43267">
    <property type="entry name" value="TRNA THREONYLCARBAMOYLADENOSINE DEHYDRATASE"/>
    <property type="match status" value="1"/>
</dbReference>
<accession>A0A090ACD4</accession>
<gene>
    <name evidence="3" type="ORF">THII_0047</name>
</gene>
<keyword evidence="4" id="KW-1185">Reference proteome</keyword>
<dbReference type="AlphaFoldDB" id="A0A090ACD4"/>
<dbReference type="InterPro" id="IPR045886">
    <property type="entry name" value="ThiF/MoeB/HesA"/>
</dbReference>
<keyword evidence="1" id="KW-1133">Transmembrane helix</keyword>
<dbReference type="GO" id="GO:0061503">
    <property type="term" value="F:tRNA threonylcarbamoyladenosine dehydratase"/>
    <property type="evidence" value="ECO:0007669"/>
    <property type="project" value="TreeGrafter"/>
</dbReference>
<reference evidence="3 4" key="1">
    <citation type="journal article" date="2014" name="ISME J.">
        <title>Ecophysiology of Thioploca ingrica as revealed by the complete genome sequence supplemented with proteomic evidence.</title>
        <authorList>
            <person name="Kojima H."/>
            <person name="Ogura Y."/>
            <person name="Yamamoto N."/>
            <person name="Togashi T."/>
            <person name="Mori H."/>
            <person name="Watanabe T."/>
            <person name="Nemoto F."/>
            <person name="Kurokawa K."/>
            <person name="Hayashi T."/>
            <person name="Fukui M."/>
        </authorList>
    </citation>
    <scope>NUCLEOTIDE SEQUENCE [LARGE SCALE GENOMIC DNA]</scope>
</reference>
<dbReference type="SUPFAM" id="SSF69572">
    <property type="entry name" value="Activating enzymes of the ubiquitin-like proteins"/>
    <property type="match status" value="1"/>
</dbReference>
<dbReference type="InterPro" id="IPR035985">
    <property type="entry name" value="Ubiquitin-activating_enz"/>
</dbReference>